<comment type="caution">
    <text evidence="2">The sequence shown here is derived from an EMBL/GenBank/DDBJ whole genome shotgun (WGS) entry which is preliminary data.</text>
</comment>
<organism evidence="2 3">
    <name type="scientific">Cyanobium gracile UHCC 0281</name>
    <dbReference type="NCBI Taxonomy" id="3110309"/>
    <lineage>
        <taxon>Bacteria</taxon>
        <taxon>Bacillati</taxon>
        <taxon>Cyanobacteriota</taxon>
        <taxon>Cyanophyceae</taxon>
        <taxon>Synechococcales</taxon>
        <taxon>Prochlorococcaceae</taxon>
        <taxon>Cyanobium</taxon>
    </lineage>
</organism>
<sequence>MVTRLPTSSGEGAEPAQHRVRRWQTARTWARLIREAEALWRVDVRALRRLASQELFQLVQEVPPRLRRRVNLWLVRFNVATRLH</sequence>
<evidence type="ECO:0000313" key="2">
    <source>
        <dbReference type="EMBL" id="MEA5442495.1"/>
    </source>
</evidence>
<evidence type="ECO:0000313" key="3">
    <source>
        <dbReference type="Proteomes" id="UP001302329"/>
    </source>
</evidence>
<accession>A0ABU5SVF0</accession>
<protein>
    <submittedName>
        <fullName evidence="2">Uncharacterized protein</fullName>
    </submittedName>
</protein>
<feature type="compositionally biased region" description="Polar residues" evidence="1">
    <location>
        <begin position="1"/>
        <end position="10"/>
    </location>
</feature>
<feature type="region of interest" description="Disordered" evidence="1">
    <location>
        <begin position="1"/>
        <end position="20"/>
    </location>
</feature>
<keyword evidence="3" id="KW-1185">Reference proteome</keyword>
<gene>
    <name evidence="2" type="ORF">VB739_08025</name>
</gene>
<dbReference type="RefSeq" id="WP_216908421.1">
    <property type="nucleotide sequence ID" value="NZ_JAYGHY010000020.1"/>
</dbReference>
<name>A0ABU5SVF0_9CYAN</name>
<evidence type="ECO:0000256" key="1">
    <source>
        <dbReference type="SAM" id="MobiDB-lite"/>
    </source>
</evidence>
<dbReference type="Proteomes" id="UP001302329">
    <property type="component" value="Unassembled WGS sequence"/>
</dbReference>
<proteinExistence type="predicted"/>
<reference evidence="2 3" key="1">
    <citation type="submission" date="2023-12" db="EMBL/GenBank/DDBJ databases">
        <title>Baltic Sea Cyanobacteria.</title>
        <authorList>
            <person name="Delbaje E."/>
            <person name="Fewer D.P."/>
            <person name="Shishido T.K."/>
        </authorList>
    </citation>
    <scope>NUCLEOTIDE SEQUENCE [LARGE SCALE GENOMIC DNA]</scope>
    <source>
        <strain evidence="2 3">UHCC 0281</strain>
    </source>
</reference>
<dbReference type="EMBL" id="JAYGHY010000020">
    <property type="protein sequence ID" value="MEA5442495.1"/>
    <property type="molecule type" value="Genomic_DNA"/>
</dbReference>